<feature type="compositionally biased region" description="Basic and acidic residues" evidence="4">
    <location>
        <begin position="91"/>
        <end position="110"/>
    </location>
</feature>
<organism evidence="5 6">
    <name type="scientific">Ilex paraguariensis</name>
    <name type="common">yerba mate</name>
    <dbReference type="NCBI Taxonomy" id="185542"/>
    <lineage>
        <taxon>Eukaryota</taxon>
        <taxon>Viridiplantae</taxon>
        <taxon>Streptophyta</taxon>
        <taxon>Embryophyta</taxon>
        <taxon>Tracheophyta</taxon>
        <taxon>Spermatophyta</taxon>
        <taxon>Magnoliopsida</taxon>
        <taxon>eudicotyledons</taxon>
        <taxon>Gunneridae</taxon>
        <taxon>Pentapetalae</taxon>
        <taxon>asterids</taxon>
        <taxon>campanulids</taxon>
        <taxon>Aquifoliales</taxon>
        <taxon>Aquifoliaceae</taxon>
        <taxon>Ilex</taxon>
    </lineage>
</organism>
<dbReference type="Proteomes" id="UP001642360">
    <property type="component" value="Unassembled WGS sequence"/>
</dbReference>
<comment type="similarity">
    <text evidence="2">Belongs to the NPR1-interactor family.</text>
</comment>
<feature type="region of interest" description="Disordered" evidence="4">
    <location>
        <begin position="43"/>
        <end position="64"/>
    </location>
</feature>
<dbReference type="GO" id="GO:0005634">
    <property type="term" value="C:nucleus"/>
    <property type="evidence" value="ECO:0007669"/>
    <property type="project" value="UniProtKB-SubCell"/>
</dbReference>
<evidence type="ECO:0000313" key="6">
    <source>
        <dbReference type="Proteomes" id="UP001642360"/>
    </source>
</evidence>
<evidence type="ECO:0000256" key="2">
    <source>
        <dbReference type="ARBA" id="ARBA00009937"/>
    </source>
</evidence>
<comment type="subcellular location">
    <subcellularLocation>
        <location evidence="1">Nucleus</location>
    </subcellularLocation>
</comment>
<protein>
    <recommendedName>
        <fullName evidence="7">Protein NIM1-INTERACTING 1</fullName>
    </recommendedName>
</protein>
<evidence type="ECO:0000313" key="5">
    <source>
        <dbReference type="EMBL" id="CAK9152856.1"/>
    </source>
</evidence>
<feature type="region of interest" description="Disordered" evidence="4">
    <location>
        <begin position="89"/>
        <end position="110"/>
    </location>
</feature>
<dbReference type="PANTHER" id="PTHR33669:SF1">
    <property type="entry name" value="PROTEIN NIM1-INTERACTING 1"/>
    <property type="match status" value="1"/>
</dbReference>
<dbReference type="InterPro" id="IPR031425">
    <property type="entry name" value="NPR1/NH1-interacting"/>
</dbReference>
<name>A0ABC8S6M2_9AQUA</name>
<comment type="caution">
    <text evidence="5">The sequence shown here is derived from an EMBL/GenBank/DDBJ whole genome shotgun (WGS) entry which is preliminary data.</text>
</comment>
<evidence type="ECO:0000256" key="3">
    <source>
        <dbReference type="ARBA" id="ARBA00023242"/>
    </source>
</evidence>
<reference evidence="5 6" key="1">
    <citation type="submission" date="2024-02" db="EMBL/GenBank/DDBJ databases">
        <authorList>
            <person name="Vignale AGUSTIN F."/>
            <person name="Sosa J E."/>
            <person name="Modenutti C."/>
        </authorList>
    </citation>
    <scope>NUCLEOTIDE SEQUENCE [LARGE SCALE GENOMIC DNA]</scope>
</reference>
<dbReference type="Pfam" id="PF15699">
    <property type="entry name" value="NPR1_interact"/>
    <property type="match status" value="1"/>
</dbReference>
<evidence type="ECO:0000256" key="4">
    <source>
        <dbReference type="SAM" id="MobiDB-lite"/>
    </source>
</evidence>
<keyword evidence="6" id="KW-1185">Reference proteome</keyword>
<evidence type="ECO:0008006" key="7">
    <source>
        <dbReference type="Google" id="ProtNLM"/>
    </source>
</evidence>
<evidence type="ECO:0000256" key="1">
    <source>
        <dbReference type="ARBA" id="ARBA00004123"/>
    </source>
</evidence>
<dbReference type="PANTHER" id="PTHR33669">
    <property type="entry name" value="PROTEIN NEGATIVE REGULATOR OF RESISTANCE"/>
    <property type="match status" value="1"/>
</dbReference>
<accession>A0ABC8S6M2</accession>
<dbReference type="EMBL" id="CAUOFW020002303">
    <property type="protein sequence ID" value="CAK9152856.1"/>
    <property type="molecule type" value="Genomic_DNA"/>
</dbReference>
<dbReference type="AlphaFoldDB" id="A0ABC8S6M2"/>
<feature type="region of interest" description="Disordered" evidence="4">
    <location>
        <begin position="1"/>
        <end position="21"/>
    </location>
</feature>
<proteinExistence type="inferred from homology"/>
<gene>
    <name evidence="5" type="ORF">ILEXP_LOCUS21090</name>
</gene>
<sequence length="110" mass="13224">MENENRERNAYSAEDDQPEEEKMEKFFALITKFHDARNQLLISKMEKKENKRRKTKSDEPQQSSWVPTFKLEDFAEEIDFKRLPVIFPDPCNKKEDEEDQEGRLDLKLTL</sequence>
<keyword evidence="3" id="KW-0539">Nucleus</keyword>